<keyword evidence="2" id="KW-0444">Lipid biosynthesis</keyword>
<dbReference type="Pfam" id="PF05241">
    <property type="entry name" value="EBP"/>
    <property type="match status" value="1"/>
</dbReference>
<keyword evidence="8 12" id="KW-0472">Membrane</keyword>
<evidence type="ECO:0000256" key="2">
    <source>
        <dbReference type="ARBA" id="ARBA00022516"/>
    </source>
</evidence>
<evidence type="ECO:0000256" key="6">
    <source>
        <dbReference type="ARBA" id="ARBA00023011"/>
    </source>
</evidence>
<dbReference type="Proteomes" id="UP001519291">
    <property type="component" value="Unassembled WGS sequence"/>
</dbReference>
<evidence type="ECO:0000313" key="15">
    <source>
        <dbReference type="Proteomes" id="UP001519291"/>
    </source>
</evidence>
<evidence type="ECO:0000256" key="3">
    <source>
        <dbReference type="ARBA" id="ARBA00022692"/>
    </source>
</evidence>
<keyword evidence="15" id="KW-1185">Reference proteome</keyword>
<comment type="caution">
    <text evidence="14">The sequence shown here is derived from an EMBL/GenBank/DDBJ whole genome shotgun (WGS) entry which is preliminary data.</text>
</comment>
<feature type="transmembrane region" description="Helical" evidence="12">
    <location>
        <begin position="23"/>
        <end position="44"/>
    </location>
</feature>
<dbReference type="PANTHER" id="PTHR14207">
    <property type="entry name" value="STEROL ISOMERASE"/>
    <property type="match status" value="1"/>
</dbReference>
<feature type="transmembrane region" description="Helical" evidence="12">
    <location>
        <begin position="113"/>
        <end position="134"/>
    </location>
</feature>
<dbReference type="InterPro" id="IPR007905">
    <property type="entry name" value="EBP"/>
</dbReference>
<name>A0ABS4XWN1_9ACTN</name>
<evidence type="ECO:0000256" key="12">
    <source>
        <dbReference type="SAM" id="Phobius"/>
    </source>
</evidence>
<proteinExistence type="predicted"/>
<gene>
    <name evidence="14" type="ORF">JO379_000398</name>
</gene>
<sequence>MRLLADSPPTPVRRPALGPGDRLVLGFLAFSLTVALSLELYFVLHFQDMHERHDLFARGFQLYGAGDRTYSGQGDIYLPFALETINVFLVQILNCALGYAIVRPRAWRHPLQLAIGSYLSGSVVIYFWHAHAAGYPDMPEHRFWNYVLFYTPNLPWLVGNLWMSAASFGALVRAVKKN</sequence>
<evidence type="ECO:0000313" key="14">
    <source>
        <dbReference type="EMBL" id="MBP2400929.1"/>
    </source>
</evidence>
<keyword evidence="7" id="KW-0443">Lipid metabolism</keyword>
<organism evidence="14 15">
    <name type="scientific">Streptomyces syringium</name>
    <dbReference type="NCBI Taxonomy" id="76729"/>
    <lineage>
        <taxon>Bacteria</taxon>
        <taxon>Bacillati</taxon>
        <taxon>Actinomycetota</taxon>
        <taxon>Actinomycetes</taxon>
        <taxon>Kitasatosporales</taxon>
        <taxon>Streptomycetaceae</taxon>
        <taxon>Streptomyces</taxon>
    </lineage>
</organism>
<evidence type="ECO:0000256" key="8">
    <source>
        <dbReference type="ARBA" id="ARBA00023136"/>
    </source>
</evidence>
<keyword evidence="6" id="KW-0756">Sterol biosynthesis</keyword>
<accession>A0ABS4XWN1</accession>
<dbReference type="InterPro" id="IPR033118">
    <property type="entry name" value="EXPERA"/>
</dbReference>
<evidence type="ECO:0000259" key="13">
    <source>
        <dbReference type="PROSITE" id="PS51751"/>
    </source>
</evidence>
<evidence type="ECO:0000256" key="5">
    <source>
        <dbReference type="ARBA" id="ARBA00022989"/>
    </source>
</evidence>
<evidence type="ECO:0000256" key="7">
    <source>
        <dbReference type="ARBA" id="ARBA00023098"/>
    </source>
</evidence>
<keyword evidence="4" id="KW-0752">Steroid biosynthesis</keyword>
<dbReference type="PROSITE" id="PS51751">
    <property type="entry name" value="EXPERA"/>
    <property type="match status" value="1"/>
</dbReference>
<feature type="transmembrane region" description="Helical" evidence="12">
    <location>
        <begin position="154"/>
        <end position="175"/>
    </location>
</feature>
<dbReference type="GeneID" id="91567284"/>
<keyword evidence="5 12" id="KW-1133">Transmembrane helix</keyword>
<keyword evidence="11" id="KW-0413">Isomerase</keyword>
<evidence type="ECO:0000256" key="9">
    <source>
        <dbReference type="ARBA" id="ARBA00023166"/>
    </source>
</evidence>
<dbReference type="PANTHER" id="PTHR14207:SF0">
    <property type="entry name" value="3-BETA-HYDROXYSTEROID-DELTA(8),DELTA(7)-ISOMERASE"/>
    <property type="match status" value="1"/>
</dbReference>
<feature type="transmembrane region" description="Helical" evidence="12">
    <location>
        <begin position="76"/>
        <end position="101"/>
    </location>
</feature>
<dbReference type="EMBL" id="JAGIOH010000001">
    <property type="protein sequence ID" value="MBP2400929.1"/>
    <property type="molecule type" value="Genomic_DNA"/>
</dbReference>
<evidence type="ECO:0000256" key="10">
    <source>
        <dbReference type="ARBA" id="ARBA00023221"/>
    </source>
</evidence>
<evidence type="ECO:0000256" key="11">
    <source>
        <dbReference type="ARBA" id="ARBA00023235"/>
    </source>
</evidence>
<reference evidence="14 15" key="1">
    <citation type="submission" date="2021-03" db="EMBL/GenBank/DDBJ databases">
        <title>Sequencing the genomes of 1000 actinobacteria strains.</title>
        <authorList>
            <person name="Klenk H.-P."/>
        </authorList>
    </citation>
    <scope>NUCLEOTIDE SEQUENCE [LARGE SCALE GENOMIC DNA]</scope>
    <source>
        <strain evidence="14 15">DSM 41480</strain>
    </source>
</reference>
<dbReference type="RefSeq" id="WP_209513467.1">
    <property type="nucleotide sequence ID" value="NZ_JAGIOH010000001.1"/>
</dbReference>
<comment type="subcellular location">
    <subcellularLocation>
        <location evidence="1">Membrane</location>
        <topology evidence="1">Multi-pass membrane protein</topology>
    </subcellularLocation>
</comment>
<feature type="domain" description="EXPERA" evidence="13">
    <location>
        <begin position="20"/>
        <end position="164"/>
    </location>
</feature>
<keyword evidence="9" id="KW-1207">Sterol metabolism</keyword>
<keyword evidence="10" id="KW-0753">Steroid metabolism</keyword>
<keyword evidence="3 12" id="KW-0812">Transmembrane</keyword>
<evidence type="ECO:0000256" key="4">
    <source>
        <dbReference type="ARBA" id="ARBA00022955"/>
    </source>
</evidence>
<protein>
    <recommendedName>
        <fullName evidence="13">EXPERA domain-containing protein</fullName>
    </recommendedName>
</protein>
<evidence type="ECO:0000256" key="1">
    <source>
        <dbReference type="ARBA" id="ARBA00004141"/>
    </source>
</evidence>